<dbReference type="Proteomes" id="UP001595897">
    <property type="component" value="Unassembled WGS sequence"/>
</dbReference>
<feature type="domain" description="LptD C-terminal" evidence="6">
    <location>
        <begin position="283"/>
        <end position="645"/>
    </location>
</feature>
<dbReference type="EMBL" id="JBHSGU010000019">
    <property type="protein sequence ID" value="MFC4701629.1"/>
    <property type="molecule type" value="Genomic_DNA"/>
</dbReference>
<organism evidence="7 8">
    <name type="scientific">Glaciecola siphonariae</name>
    <dbReference type="NCBI Taxonomy" id="521012"/>
    <lineage>
        <taxon>Bacteria</taxon>
        <taxon>Pseudomonadati</taxon>
        <taxon>Pseudomonadota</taxon>
        <taxon>Gammaproteobacteria</taxon>
        <taxon>Alteromonadales</taxon>
        <taxon>Alteromonadaceae</taxon>
        <taxon>Glaciecola</taxon>
    </lineage>
</organism>
<dbReference type="Pfam" id="PF03968">
    <property type="entry name" value="LptD_N"/>
    <property type="match status" value="1"/>
</dbReference>
<gene>
    <name evidence="4" type="primary">lptD</name>
    <name evidence="7" type="ORF">ACFO4O_15850</name>
</gene>
<comment type="subcellular location">
    <subcellularLocation>
        <location evidence="4">Cell outer membrane</location>
    </subcellularLocation>
</comment>
<dbReference type="InterPro" id="IPR020889">
    <property type="entry name" value="LipoPS_assembly_LptD"/>
</dbReference>
<feature type="chain" id="PRO_5044933027" description="LPS-assembly protein LptD" evidence="4">
    <location>
        <begin position="22"/>
        <end position="736"/>
    </location>
</feature>
<evidence type="ECO:0000256" key="1">
    <source>
        <dbReference type="ARBA" id="ARBA00022729"/>
    </source>
</evidence>
<keyword evidence="3 4" id="KW-0998">Cell outer membrane</keyword>
<dbReference type="InterPro" id="IPR050218">
    <property type="entry name" value="LptD"/>
</dbReference>
<protein>
    <recommendedName>
        <fullName evidence="4">LPS-assembly protein LptD</fullName>
    </recommendedName>
</protein>
<evidence type="ECO:0000313" key="8">
    <source>
        <dbReference type="Proteomes" id="UP001595897"/>
    </source>
</evidence>
<keyword evidence="1 4" id="KW-0732">Signal</keyword>
<accession>A0ABV9LZJ3</accession>
<feature type="domain" description="Organic solvent tolerance-like N-terminal" evidence="5">
    <location>
        <begin position="45"/>
        <end position="171"/>
    </location>
</feature>
<dbReference type="InterPro" id="IPR005653">
    <property type="entry name" value="OstA-like_N"/>
</dbReference>
<evidence type="ECO:0000256" key="2">
    <source>
        <dbReference type="ARBA" id="ARBA00023136"/>
    </source>
</evidence>
<keyword evidence="8" id="KW-1185">Reference proteome</keyword>
<name>A0ABV9LZJ3_9ALTE</name>
<dbReference type="Pfam" id="PF04453">
    <property type="entry name" value="LptD"/>
    <property type="match status" value="1"/>
</dbReference>
<evidence type="ECO:0000313" key="7">
    <source>
        <dbReference type="EMBL" id="MFC4701629.1"/>
    </source>
</evidence>
<comment type="similarity">
    <text evidence="4">Belongs to the LptD family.</text>
</comment>
<sequence length="736" mass="84255" precursor="true">MKIANAALMVLLLAPSANLYAQLTCEIQTFDFVPPKIADGTIEVRSNAAQIIKDEIAVFEGNVTITTAESIIKANSANVRENGQRIQASGDVTYTDELLKVESLGIEANADIELLQLQSSEYQIKGINGRGGADLLSISRERGVMLEDVSFTTCPKGGEDWKIQASEISIKKGRPFGEAKHTRFYVGGVPVFYLPYFAFPITTGRQTGFLFPKIGSSSSTGIEYEQPFYWNIAPNLDTTIATRYMTNRGLQLKNEWRYLSEQHQGELQLEYLANDTDTESGDARYFYRFKHKGKLSDNWSITADISDISDNNYIVDLRSDYYNQADTHLYRQAGLSYFTENLDFSMFVRDFTIIGNFNDNYRALPEAKLSYSSDINSWLDFDLRSELAYFDNRLDNRPDALRVHVEPSLSIPYQRAWGELLAEVSILHTYYDQDLEGVGSTVLEETVERTLGQARLYGSLIFEREQKVGNDNYLVTFEPKAQYLYTSFQEQFNIGRYDTTALLTTFSNLFRGQEFTGLDRINDNNQFTVGATARIIDNNNREVLSASIGQILYLEDAKLQASQRLDNRSAIAAEFDWRVNRNWFLHTDVQVGTDTNKVERSSFSTEYRLAENKLIQVNHRYIRELSNEKIDQFGISASWPINDNWHWVGRYYRDFERSRTTESFMGIEYESCCWALRLTVQRHLATRFNNDGVRDIDDFDSGIALQFVFKGMGSQTNKVDMLRQGLFGYRQPFVLN</sequence>
<dbReference type="InterPro" id="IPR007543">
    <property type="entry name" value="LptD_C"/>
</dbReference>
<reference evidence="8" key="1">
    <citation type="journal article" date="2019" name="Int. J. Syst. Evol. Microbiol.">
        <title>The Global Catalogue of Microorganisms (GCM) 10K type strain sequencing project: providing services to taxonomists for standard genome sequencing and annotation.</title>
        <authorList>
            <consortium name="The Broad Institute Genomics Platform"/>
            <consortium name="The Broad Institute Genome Sequencing Center for Infectious Disease"/>
            <person name="Wu L."/>
            <person name="Ma J."/>
        </authorList>
    </citation>
    <scope>NUCLEOTIDE SEQUENCE [LARGE SCALE GENOMIC DNA]</scope>
    <source>
        <strain evidence="8">KACC 12507</strain>
    </source>
</reference>
<keyword evidence="2 4" id="KW-0472">Membrane</keyword>
<evidence type="ECO:0000256" key="4">
    <source>
        <dbReference type="HAMAP-Rule" id="MF_01411"/>
    </source>
</evidence>
<proteinExistence type="inferred from homology"/>
<comment type="caution">
    <text evidence="4">Lacks conserved residue(s) required for the propagation of feature annotation.</text>
</comment>
<dbReference type="HAMAP" id="MF_01411">
    <property type="entry name" value="LPS_assembly_LptD"/>
    <property type="match status" value="1"/>
</dbReference>
<dbReference type="PANTHER" id="PTHR30189">
    <property type="entry name" value="LPS-ASSEMBLY PROTEIN"/>
    <property type="match status" value="1"/>
</dbReference>
<comment type="subunit">
    <text evidence="4">Component of the lipopolysaccharide transport and assembly complex. Interacts with LptE and LptA.</text>
</comment>
<comment type="caution">
    <text evidence="7">The sequence shown here is derived from an EMBL/GenBank/DDBJ whole genome shotgun (WGS) entry which is preliminary data.</text>
</comment>
<evidence type="ECO:0000256" key="3">
    <source>
        <dbReference type="ARBA" id="ARBA00023237"/>
    </source>
</evidence>
<evidence type="ECO:0000259" key="5">
    <source>
        <dbReference type="Pfam" id="PF03968"/>
    </source>
</evidence>
<comment type="function">
    <text evidence="4">Together with LptE, is involved in the assembly of lipopolysaccharide (LPS) at the surface of the outer membrane.</text>
</comment>
<dbReference type="PANTHER" id="PTHR30189:SF1">
    <property type="entry name" value="LPS-ASSEMBLY PROTEIN LPTD"/>
    <property type="match status" value="1"/>
</dbReference>
<dbReference type="RefSeq" id="WP_382410287.1">
    <property type="nucleotide sequence ID" value="NZ_JBHSGU010000019.1"/>
</dbReference>
<feature type="signal peptide" evidence="4">
    <location>
        <begin position="1"/>
        <end position="21"/>
    </location>
</feature>
<evidence type="ECO:0000259" key="6">
    <source>
        <dbReference type="Pfam" id="PF04453"/>
    </source>
</evidence>